<protein>
    <recommendedName>
        <fullName evidence="4">Thioredoxin domain-containing protein</fullName>
    </recommendedName>
</protein>
<keyword evidence="1" id="KW-0472">Membrane</keyword>
<dbReference type="RefSeq" id="WP_134211560.1">
    <property type="nucleotide sequence ID" value="NZ_CP038015.1"/>
</dbReference>
<dbReference type="KEGG" id="panc:E2636_17480"/>
<evidence type="ECO:0000313" key="3">
    <source>
        <dbReference type="Proteomes" id="UP000294292"/>
    </source>
</evidence>
<dbReference type="AlphaFoldDB" id="A0A4P7A1M5"/>
<evidence type="ECO:0000313" key="2">
    <source>
        <dbReference type="EMBL" id="QBP42821.1"/>
    </source>
</evidence>
<dbReference type="Proteomes" id="UP000294292">
    <property type="component" value="Chromosome"/>
</dbReference>
<evidence type="ECO:0000256" key="1">
    <source>
        <dbReference type="SAM" id="Phobius"/>
    </source>
</evidence>
<feature type="transmembrane region" description="Helical" evidence="1">
    <location>
        <begin position="7"/>
        <end position="27"/>
    </location>
</feature>
<dbReference type="EMBL" id="CP038015">
    <property type="protein sequence ID" value="QBP42821.1"/>
    <property type="molecule type" value="Genomic_DNA"/>
</dbReference>
<proteinExistence type="predicted"/>
<dbReference type="OrthoDB" id="2876178at2"/>
<name>A0A4P7A1M5_9BACL</name>
<sequence length="125" mass="14602">MSAIQKYFLLLMLFFSILIIVVFTSIFSTYPELLPENKGEYSLFIMWGEEARLEEDGMRKWPQAFNNSKITTMNISCDLEYTNTKYPKLGIEKNPVFIIFDYKGIVLKTHNIQEATKFIKENLPG</sequence>
<keyword evidence="1" id="KW-0812">Transmembrane</keyword>
<keyword evidence="3" id="KW-1185">Reference proteome</keyword>
<keyword evidence="1" id="KW-1133">Transmembrane helix</keyword>
<evidence type="ECO:0008006" key="4">
    <source>
        <dbReference type="Google" id="ProtNLM"/>
    </source>
</evidence>
<reference evidence="2 3" key="1">
    <citation type="submission" date="2019-03" db="EMBL/GenBank/DDBJ databases">
        <title>Complete genome sequence of Paenisporosarcina antarctica CGMCC 1.6503T.</title>
        <authorList>
            <person name="Rong J.-C."/>
            <person name="Chi N.-Y."/>
            <person name="Zhang Q.-F."/>
        </authorList>
    </citation>
    <scope>NUCLEOTIDE SEQUENCE [LARGE SCALE GENOMIC DNA]</scope>
    <source>
        <strain evidence="2 3">CGMCC 1.6503</strain>
    </source>
</reference>
<gene>
    <name evidence="2" type="ORF">E2636_17480</name>
</gene>
<accession>A0A4P7A1M5</accession>
<organism evidence="2 3">
    <name type="scientific">Paenisporosarcina antarctica</name>
    <dbReference type="NCBI Taxonomy" id="417367"/>
    <lineage>
        <taxon>Bacteria</taxon>
        <taxon>Bacillati</taxon>
        <taxon>Bacillota</taxon>
        <taxon>Bacilli</taxon>
        <taxon>Bacillales</taxon>
        <taxon>Caryophanaceae</taxon>
        <taxon>Paenisporosarcina</taxon>
    </lineage>
</organism>